<evidence type="ECO:0000313" key="2">
    <source>
        <dbReference type="EMBL" id="MFC6065260.1"/>
    </source>
</evidence>
<evidence type="ECO:0000313" key="3">
    <source>
        <dbReference type="Proteomes" id="UP001596139"/>
    </source>
</evidence>
<accession>A0ABW1MNE2</accession>
<reference evidence="3" key="1">
    <citation type="journal article" date="2019" name="Int. J. Syst. Evol. Microbiol.">
        <title>The Global Catalogue of Microorganisms (GCM) 10K type strain sequencing project: providing services to taxonomists for standard genome sequencing and annotation.</title>
        <authorList>
            <consortium name="The Broad Institute Genomics Platform"/>
            <consortium name="The Broad Institute Genome Sequencing Center for Infectious Disease"/>
            <person name="Wu L."/>
            <person name="Ma J."/>
        </authorList>
    </citation>
    <scope>NUCLEOTIDE SEQUENCE [LARGE SCALE GENOMIC DNA]</scope>
    <source>
        <strain evidence="3">CGMCC 1.15180</strain>
    </source>
</reference>
<keyword evidence="1" id="KW-0472">Membrane</keyword>
<dbReference type="EMBL" id="JBHSPX010000007">
    <property type="protein sequence ID" value="MFC6065260.1"/>
    <property type="molecule type" value="Genomic_DNA"/>
</dbReference>
<evidence type="ECO:0000256" key="1">
    <source>
        <dbReference type="SAM" id="Phobius"/>
    </source>
</evidence>
<gene>
    <name evidence="2" type="ORF">ACFP4F_22345</name>
</gene>
<protein>
    <submittedName>
        <fullName evidence="2">Uncharacterized protein</fullName>
    </submittedName>
</protein>
<proteinExistence type="predicted"/>
<dbReference type="RefSeq" id="WP_281179391.1">
    <property type="nucleotide sequence ID" value="NZ_JBHSPX010000007.1"/>
</dbReference>
<comment type="caution">
    <text evidence="2">The sequence shown here is derived from an EMBL/GenBank/DDBJ whole genome shotgun (WGS) entry which is preliminary data.</text>
</comment>
<dbReference type="Proteomes" id="UP001596139">
    <property type="component" value="Unassembled WGS sequence"/>
</dbReference>
<name>A0ABW1MNE2_9ACTN</name>
<feature type="transmembrane region" description="Helical" evidence="1">
    <location>
        <begin position="21"/>
        <end position="39"/>
    </location>
</feature>
<organism evidence="2 3">
    <name type="scientific">Streptomyces ochraceiscleroticus</name>
    <dbReference type="NCBI Taxonomy" id="47761"/>
    <lineage>
        <taxon>Bacteria</taxon>
        <taxon>Bacillati</taxon>
        <taxon>Actinomycetota</taxon>
        <taxon>Actinomycetes</taxon>
        <taxon>Kitasatosporales</taxon>
        <taxon>Streptomycetaceae</taxon>
        <taxon>Streptomyces</taxon>
    </lineage>
</organism>
<keyword evidence="3" id="KW-1185">Reference proteome</keyword>
<keyword evidence="1" id="KW-0812">Transmembrane</keyword>
<keyword evidence="1" id="KW-1133">Transmembrane helix</keyword>
<sequence length="43" mass="4653">MGSFVLLAHSAPRLNNATRRVARIDIAAVTLLAAAALVWRQHT</sequence>